<keyword evidence="2" id="KW-0808">Transferase</keyword>
<dbReference type="Proteomes" id="UP000007726">
    <property type="component" value="Chromosome"/>
</dbReference>
<organism evidence="2 3">
    <name type="scientific">Desulfitobacterium hafniense (strain DSM 10664 / DCB-2)</name>
    <dbReference type="NCBI Taxonomy" id="272564"/>
    <lineage>
        <taxon>Bacteria</taxon>
        <taxon>Bacillati</taxon>
        <taxon>Bacillota</taxon>
        <taxon>Clostridia</taxon>
        <taxon>Eubacteriales</taxon>
        <taxon>Desulfitobacteriaceae</taxon>
        <taxon>Desulfitobacterium</taxon>
    </lineage>
</organism>
<gene>
    <name evidence="2" type="ordered locus">Dhaf_2020</name>
</gene>
<proteinExistence type="predicted"/>
<dbReference type="RefSeq" id="WP_015943787.1">
    <property type="nucleotide sequence ID" value="NC_011830.1"/>
</dbReference>
<name>B8FRE2_DESHD</name>
<dbReference type="InterPro" id="IPR000182">
    <property type="entry name" value="GNAT_dom"/>
</dbReference>
<sequence length="159" mass="18885">MRDHIPHLRQIEDEDILLLNRWLHKSYILNWYEDPQAWLDEIRQRNGVYNFIHHFIVMKGSQPIGFCQYYDCYEAGEDWYSVHRANETYSIDYLIGEEACLRQGYGRQIICLLIDRIRGDTQGKEIIVNPEEENLASCKALVACGFEYDQTAACYRRKL</sequence>
<protein>
    <submittedName>
        <fullName evidence="2">GCN5-related N-acetyltransferase</fullName>
    </submittedName>
</protein>
<dbReference type="HOGENOM" id="CLU_013985_12_1_9"/>
<dbReference type="Pfam" id="PF13523">
    <property type="entry name" value="Acetyltransf_8"/>
    <property type="match status" value="1"/>
</dbReference>
<dbReference type="PROSITE" id="PS51186">
    <property type="entry name" value="GNAT"/>
    <property type="match status" value="1"/>
</dbReference>
<dbReference type="AlphaFoldDB" id="B8FRE2"/>
<dbReference type="EMBL" id="CP001336">
    <property type="protein sequence ID" value="ACL20057.1"/>
    <property type="molecule type" value="Genomic_DNA"/>
</dbReference>
<dbReference type="KEGG" id="dhd:Dhaf_2020"/>
<dbReference type="GO" id="GO:0016747">
    <property type="term" value="F:acyltransferase activity, transferring groups other than amino-acyl groups"/>
    <property type="evidence" value="ECO:0007669"/>
    <property type="project" value="InterPro"/>
</dbReference>
<evidence type="ECO:0000313" key="2">
    <source>
        <dbReference type="EMBL" id="ACL20057.1"/>
    </source>
</evidence>
<feature type="domain" description="N-acetyltransferase" evidence="1">
    <location>
        <begin position="6"/>
        <end position="159"/>
    </location>
</feature>
<dbReference type="SUPFAM" id="SSF55729">
    <property type="entry name" value="Acyl-CoA N-acyltransferases (Nat)"/>
    <property type="match status" value="1"/>
</dbReference>
<dbReference type="Gene3D" id="3.40.630.30">
    <property type="match status" value="1"/>
</dbReference>
<evidence type="ECO:0000313" key="3">
    <source>
        <dbReference type="Proteomes" id="UP000007726"/>
    </source>
</evidence>
<evidence type="ECO:0000259" key="1">
    <source>
        <dbReference type="PROSITE" id="PS51186"/>
    </source>
</evidence>
<accession>B8FRE2</accession>
<reference evidence="2 3" key="1">
    <citation type="journal article" date="2012" name="BMC Microbiol.">
        <title>Genome sequence of Desulfitobacterium hafniense DCB-2, a Gram-positive anaerobe capable of dehalogenation and metal reduction.</title>
        <authorList>
            <person name="Kim S.H."/>
            <person name="Harzman C."/>
            <person name="Davis J.K."/>
            <person name="Hutcheson R."/>
            <person name="Broderick J.B."/>
            <person name="Marsh T.L."/>
            <person name="Tiedje J.M."/>
        </authorList>
    </citation>
    <scope>NUCLEOTIDE SEQUENCE [LARGE SCALE GENOMIC DNA]</scope>
    <source>
        <strain evidence="3">DSM 10664 / DCB-2</strain>
    </source>
</reference>
<dbReference type="InterPro" id="IPR016181">
    <property type="entry name" value="Acyl_CoA_acyltransferase"/>
</dbReference>